<accession>A0ACB8SRF7</accession>
<reference evidence="1" key="1">
    <citation type="submission" date="2021-03" db="EMBL/GenBank/DDBJ databases">
        <authorList>
            <consortium name="DOE Joint Genome Institute"/>
            <person name="Ahrendt S."/>
            <person name="Looney B.P."/>
            <person name="Miyauchi S."/>
            <person name="Morin E."/>
            <person name="Drula E."/>
            <person name="Courty P.E."/>
            <person name="Chicoki N."/>
            <person name="Fauchery L."/>
            <person name="Kohler A."/>
            <person name="Kuo A."/>
            <person name="Labutti K."/>
            <person name="Pangilinan J."/>
            <person name="Lipzen A."/>
            <person name="Riley R."/>
            <person name="Andreopoulos W."/>
            <person name="He G."/>
            <person name="Johnson J."/>
            <person name="Barry K.W."/>
            <person name="Grigoriev I.V."/>
            <person name="Nagy L."/>
            <person name="Hibbett D."/>
            <person name="Henrissat B."/>
            <person name="Matheny P.B."/>
            <person name="Labbe J."/>
            <person name="Martin F."/>
        </authorList>
    </citation>
    <scope>NUCLEOTIDE SEQUENCE</scope>
    <source>
        <strain evidence="1">HHB10654</strain>
    </source>
</reference>
<gene>
    <name evidence="1" type="ORF">BV25DRAFT_1228942</name>
</gene>
<protein>
    <submittedName>
        <fullName evidence="1">Uncharacterized protein</fullName>
    </submittedName>
</protein>
<organism evidence="1 2">
    <name type="scientific">Artomyces pyxidatus</name>
    <dbReference type="NCBI Taxonomy" id="48021"/>
    <lineage>
        <taxon>Eukaryota</taxon>
        <taxon>Fungi</taxon>
        <taxon>Dikarya</taxon>
        <taxon>Basidiomycota</taxon>
        <taxon>Agaricomycotina</taxon>
        <taxon>Agaricomycetes</taxon>
        <taxon>Russulales</taxon>
        <taxon>Auriscalpiaceae</taxon>
        <taxon>Artomyces</taxon>
    </lineage>
</organism>
<dbReference type="Proteomes" id="UP000814140">
    <property type="component" value="Unassembled WGS sequence"/>
</dbReference>
<evidence type="ECO:0000313" key="2">
    <source>
        <dbReference type="Proteomes" id="UP000814140"/>
    </source>
</evidence>
<name>A0ACB8SRF7_9AGAM</name>
<proteinExistence type="predicted"/>
<reference evidence="1" key="2">
    <citation type="journal article" date="2022" name="New Phytol.">
        <title>Evolutionary transition to the ectomycorrhizal habit in the genomes of a hyperdiverse lineage of mushroom-forming fungi.</title>
        <authorList>
            <person name="Looney B."/>
            <person name="Miyauchi S."/>
            <person name="Morin E."/>
            <person name="Drula E."/>
            <person name="Courty P.E."/>
            <person name="Kohler A."/>
            <person name="Kuo A."/>
            <person name="LaButti K."/>
            <person name="Pangilinan J."/>
            <person name="Lipzen A."/>
            <person name="Riley R."/>
            <person name="Andreopoulos W."/>
            <person name="He G."/>
            <person name="Johnson J."/>
            <person name="Nolan M."/>
            <person name="Tritt A."/>
            <person name="Barry K.W."/>
            <person name="Grigoriev I.V."/>
            <person name="Nagy L.G."/>
            <person name="Hibbett D."/>
            <person name="Henrissat B."/>
            <person name="Matheny P.B."/>
            <person name="Labbe J."/>
            <person name="Martin F.M."/>
        </authorList>
    </citation>
    <scope>NUCLEOTIDE SEQUENCE</scope>
    <source>
        <strain evidence="1">HHB10654</strain>
    </source>
</reference>
<keyword evidence="2" id="KW-1185">Reference proteome</keyword>
<comment type="caution">
    <text evidence="1">The sequence shown here is derived from an EMBL/GenBank/DDBJ whole genome shotgun (WGS) entry which is preliminary data.</text>
</comment>
<dbReference type="EMBL" id="MU277234">
    <property type="protein sequence ID" value="KAI0058545.1"/>
    <property type="molecule type" value="Genomic_DNA"/>
</dbReference>
<evidence type="ECO:0000313" key="1">
    <source>
        <dbReference type="EMBL" id="KAI0058545.1"/>
    </source>
</evidence>
<sequence length="371" mass="40456">MLHTRSEEVLDRGEYAACFTAICIHGTSYPSRMGFFITAAVTRNLQALAVRRNEEVRCFDESIGSGVQFPGGEALQATHIKVGLEVVEDISISVPFAMSYQHLQPSTAYLPASRDLPHSALKTPVDMLKVSPSATLTIYLHGVHVAKHRPFGIIPLNVQIYQCPPSAIEQGSFFVRGTVSTRFGGPKVQIALKIFDNADGGSAYINESTAYEELQSSGYVLDLYARGSLELFTESGTKCSFPVLVLEAVDFIDKSLMLVNGPSTSLVETIPRSRIEAALQRVHTLGVAQLQVDSGAGGIALKRFQRGRELFVFYRLGAAVIPKRYTVPPDIFLAGMEDDKRRLSRLATIPICEGGVGVVVRDMVLRCVGDD</sequence>